<evidence type="ECO:0000256" key="8">
    <source>
        <dbReference type="SAM" id="Phobius"/>
    </source>
</evidence>
<comment type="caution">
    <text evidence="9">The sequence shown here is derived from an EMBL/GenBank/DDBJ whole genome shotgun (WGS) entry which is preliminary data.</text>
</comment>
<name>A0ABT6TEV9_9BACL</name>
<evidence type="ECO:0000256" key="3">
    <source>
        <dbReference type="ARBA" id="ARBA00022448"/>
    </source>
</evidence>
<dbReference type="EMBL" id="JAGRPV010000001">
    <property type="protein sequence ID" value="MDI4644499.1"/>
    <property type="molecule type" value="Genomic_DNA"/>
</dbReference>
<evidence type="ECO:0000256" key="2">
    <source>
        <dbReference type="ARBA" id="ARBA00007998"/>
    </source>
</evidence>
<sequence>MKEKITSFQVSALIMFTIAPTGILLLPGAITSFAKQNAWQSAAIGTLIGIGIAVLVGHIGNQNPGMPLMNWLEKRLGRWACVLIGLFLARYYITVSVITLSEFSYFISDEVLHRTPQWLTMSIIMLVVLYAVGQGIETIVRVNMITFLFSVLLIAAGSLLIMKNMHVKPLLPLWEGSFTPVLKGSLLPASWMSEVAVLLLLAPYIRQKKSAIRAGIAGVALAGASITVTVAVSIATFGPRLVPLITYPGFLIVSVIEIGSLLERLEIVFISIWLLTMYLKLSVLMFGASQCLVQSFHIRNERPFLFALGLFVLLNALYSWGNAADFYAYTVKTGFLDLLFSNALVPAIIAAGLWVTAKGMRRRRSYDPNDS</sequence>
<evidence type="ECO:0000256" key="1">
    <source>
        <dbReference type="ARBA" id="ARBA00004141"/>
    </source>
</evidence>
<feature type="transmembrane region" description="Helical" evidence="8">
    <location>
        <begin position="182"/>
        <end position="202"/>
    </location>
</feature>
<evidence type="ECO:0000256" key="4">
    <source>
        <dbReference type="ARBA" id="ARBA00022544"/>
    </source>
</evidence>
<protein>
    <submittedName>
        <fullName evidence="9">Endospore germination permease</fullName>
    </submittedName>
</protein>
<keyword evidence="6 8" id="KW-1133">Transmembrane helix</keyword>
<feature type="transmembrane region" description="Helical" evidence="8">
    <location>
        <begin position="333"/>
        <end position="355"/>
    </location>
</feature>
<dbReference type="RefSeq" id="WP_282907499.1">
    <property type="nucleotide sequence ID" value="NZ_JAGRPV010000001.1"/>
</dbReference>
<comment type="subcellular location">
    <subcellularLocation>
        <location evidence="1">Membrane</location>
        <topology evidence="1">Multi-pass membrane protein</topology>
    </subcellularLocation>
</comment>
<feature type="transmembrane region" description="Helical" evidence="8">
    <location>
        <begin position="214"/>
        <end position="237"/>
    </location>
</feature>
<gene>
    <name evidence="9" type="ORF">KB449_05965</name>
</gene>
<evidence type="ECO:0000256" key="5">
    <source>
        <dbReference type="ARBA" id="ARBA00022692"/>
    </source>
</evidence>
<evidence type="ECO:0000256" key="6">
    <source>
        <dbReference type="ARBA" id="ARBA00022989"/>
    </source>
</evidence>
<reference evidence="9" key="1">
    <citation type="submission" date="2023-04" db="EMBL/GenBank/DDBJ databases">
        <title>Comparative genomic analysis of Cohnella hashimotonis sp. nov., isolated from the International Space Station.</title>
        <authorList>
            <person name="Venkateswaran K."/>
            <person name="Simpson A."/>
        </authorList>
    </citation>
    <scope>NUCLEOTIDE SEQUENCE</scope>
    <source>
        <strain evidence="9">F6_2S_P_1</strain>
    </source>
</reference>
<evidence type="ECO:0000313" key="9">
    <source>
        <dbReference type="EMBL" id="MDI4644499.1"/>
    </source>
</evidence>
<dbReference type="Gene3D" id="1.20.1740.10">
    <property type="entry name" value="Amino acid/polyamine transporter I"/>
    <property type="match status" value="1"/>
</dbReference>
<evidence type="ECO:0000256" key="7">
    <source>
        <dbReference type="ARBA" id="ARBA00023136"/>
    </source>
</evidence>
<dbReference type="NCBIfam" id="TIGR00912">
    <property type="entry name" value="2A0309"/>
    <property type="match status" value="1"/>
</dbReference>
<keyword evidence="4" id="KW-0309">Germination</keyword>
<keyword evidence="7 8" id="KW-0472">Membrane</keyword>
<dbReference type="Pfam" id="PF03845">
    <property type="entry name" value="Spore_permease"/>
    <property type="match status" value="1"/>
</dbReference>
<keyword evidence="3" id="KW-0813">Transport</keyword>
<comment type="similarity">
    <text evidence="2">Belongs to the amino acid-polyamine-organocation (APC) superfamily. Spore germination protein (SGP) (TC 2.A.3.9) family.</text>
</comment>
<feature type="transmembrane region" description="Helical" evidence="8">
    <location>
        <begin position="267"/>
        <end position="292"/>
    </location>
</feature>
<dbReference type="PANTHER" id="PTHR34975">
    <property type="entry name" value="SPORE GERMINATION PROTEIN A2"/>
    <property type="match status" value="1"/>
</dbReference>
<feature type="transmembrane region" description="Helical" evidence="8">
    <location>
        <begin position="12"/>
        <end position="33"/>
    </location>
</feature>
<evidence type="ECO:0000313" key="10">
    <source>
        <dbReference type="Proteomes" id="UP001161691"/>
    </source>
</evidence>
<feature type="transmembrane region" description="Helical" evidence="8">
    <location>
        <begin position="39"/>
        <end position="59"/>
    </location>
</feature>
<proteinExistence type="inferred from homology"/>
<feature type="transmembrane region" description="Helical" evidence="8">
    <location>
        <begin position="79"/>
        <end position="103"/>
    </location>
</feature>
<accession>A0ABT6TEV9</accession>
<keyword evidence="10" id="KW-1185">Reference proteome</keyword>
<keyword evidence="5 8" id="KW-0812">Transmembrane</keyword>
<dbReference type="PANTHER" id="PTHR34975:SF2">
    <property type="entry name" value="SPORE GERMINATION PROTEIN A2"/>
    <property type="match status" value="1"/>
</dbReference>
<feature type="transmembrane region" description="Helical" evidence="8">
    <location>
        <begin position="115"/>
        <end position="132"/>
    </location>
</feature>
<dbReference type="InterPro" id="IPR004761">
    <property type="entry name" value="Spore_GerAB"/>
</dbReference>
<feature type="transmembrane region" description="Helical" evidence="8">
    <location>
        <begin position="144"/>
        <end position="162"/>
    </location>
</feature>
<dbReference type="Proteomes" id="UP001161691">
    <property type="component" value="Unassembled WGS sequence"/>
</dbReference>
<organism evidence="9 10">
    <name type="scientific">Cohnella hashimotonis</name>
    <dbReference type="NCBI Taxonomy" id="2826895"/>
    <lineage>
        <taxon>Bacteria</taxon>
        <taxon>Bacillati</taxon>
        <taxon>Bacillota</taxon>
        <taxon>Bacilli</taxon>
        <taxon>Bacillales</taxon>
        <taxon>Paenibacillaceae</taxon>
        <taxon>Cohnella</taxon>
    </lineage>
</organism>
<feature type="transmembrane region" description="Helical" evidence="8">
    <location>
        <begin position="304"/>
        <end position="321"/>
    </location>
</feature>